<proteinExistence type="predicted"/>
<evidence type="ECO:0000313" key="2">
    <source>
        <dbReference type="EMBL" id="RJP73124.1"/>
    </source>
</evidence>
<dbReference type="InterPro" id="IPR003607">
    <property type="entry name" value="HD/PDEase_dom"/>
</dbReference>
<dbReference type="CDD" id="cd00077">
    <property type="entry name" value="HDc"/>
    <property type="match status" value="1"/>
</dbReference>
<dbReference type="PANTHER" id="PTHR43155:SF2">
    <property type="entry name" value="CYCLIC DI-GMP PHOSPHODIESTERASE PA4108"/>
    <property type="match status" value="1"/>
</dbReference>
<reference evidence="2 3" key="1">
    <citation type="journal article" date="2017" name="ISME J.">
        <title>Energy and carbon metabolisms in a deep terrestrial subsurface fluid microbial community.</title>
        <authorList>
            <person name="Momper L."/>
            <person name="Jungbluth S.P."/>
            <person name="Lee M.D."/>
            <person name="Amend J.P."/>
        </authorList>
    </citation>
    <scope>NUCLEOTIDE SEQUENCE [LARGE SCALE GENOMIC DNA]</scope>
    <source>
        <strain evidence="2">SURF_17</strain>
    </source>
</reference>
<dbReference type="PANTHER" id="PTHR43155">
    <property type="entry name" value="CYCLIC DI-GMP PHOSPHODIESTERASE PA4108-RELATED"/>
    <property type="match status" value="1"/>
</dbReference>
<dbReference type="EMBL" id="QZKI01000032">
    <property type="protein sequence ID" value="RJP73124.1"/>
    <property type="molecule type" value="Genomic_DNA"/>
</dbReference>
<comment type="caution">
    <text evidence="2">The sequence shown here is derived from an EMBL/GenBank/DDBJ whole genome shotgun (WGS) entry which is preliminary data.</text>
</comment>
<dbReference type="PROSITE" id="PS51832">
    <property type="entry name" value="HD_GYP"/>
    <property type="match status" value="1"/>
</dbReference>
<dbReference type="SUPFAM" id="SSF109604">
    <property type="entry name" value="HD-domain/PDEase-like"/>
    <property type="match status" value="1"/>
</dbReference>
<dbReference type="InterPro" id="IPR037522">
    <property type="entry name" value="HD_GYP_dom"/>
</dbReference>
<sequence>MATRKMEKTAADFREIPLHSLRINSVTNFDIYIKVAARNQEERFVLYRERNIPFSESARKNLTDCGTDILYIDASDEKEYQLYLENNLEAIIKDDEVSHAEKSNAAYQCAIGLVEQLLENPRSGEHVKRSKLFISNLVDYLLSDSHAFFSLMTSMSFNYLTYTHSVNVAVFGIALAHKLGQFTQHSINTIGSGLILHDVGKGLIDPRILDKNGPLNDDEWAVMKRHPADGANLLRSLGNVSEQALIIVEGHHEKLDGSGYPRGIRGVDVHQYARIAAIADIFDALTTRRPYRPALRSFEALELMKKEMSEQLDRDLLREFILLLGDRAARI</sequence>
<dbReference type="Proteomes" id="UP000285961">
    <property type="component" value="Unassembled WGS sequence"/>
</dbReference>
<evidence type="ECO:0000259" key="1">
    <source>
        <dbReference type="PROSITE" id="PS51832"/>
    </source>
</evidence>
<protein>
    <submittedName>
        <fullName evidence="2">HD domain-containing protein</fullName>
    </submittedName>
</protein>
<feature type="domain" description="HD-GYP" evidence="1">
    <location>
        <begin position="139"/>
        <end position="331"/>
    </location>
</feature>
<dbReference type="Pfam" id="PF13487">
    <property type="entry name" value="HD_5"/>
    <property type="match status" value="1"/>
</dbReference>
<gene>
    <name evidence="2" type="ORF">C4532_04970</name>
</gene>
<organism evidence="2 3">
    <name type="scientific">Candidatus Abyssobacteria bacterium SURF_17</name>
    <dbReference type="NCBI Taxonomy" id="2093361"/>
    <lineage>
        <taxon>Bacteria</taxon>
        <taxon>Pseudomonadati</taxon>
        <taxon>Candidatus Hydrogenedentota</taxon>
        <taxon>Candidatus Abyssobacteria</taxon>
    </lineage>
</organism>
<accession>A0A419F3R0</accession>
<dbReference type="Gene3D" id="1.10.3210.10">
    <property type="entry name" value="Hypothetical protein af1432"/>
    <property type="match status" value="1"/>
</dbReference>
<dbReference type="AlphaFoldDB" id="A0A419F3R0"/>
<evidence type="ECO:0000313" key="3">
    <source>
        <dbReference type="Proteomes" id="UP000285961"/>
    </source>
</evidence>
<dbReference type="SMART" id="SM00471">
    <property type="entry name" value="HDc"/>
    <property type="match status" value="1"/>
</dbReference>
<name>A0A419F3R0_9BACT</name>